<protein>
    <submittedName>
        <fullName evidence="4">Endoplasmic reticulum chaperone BiP-like</fullName>
    </submittedName>
</protein>
<dbReference type="Pfam" id="PF00012">
    <property type="entry name" value="HSP70"/>
    <property type="match status" value="1"/>
</dbReference>
<evidence type="ECO:0000256" key="3">
    <source>
        <dbReference type="ARBA" id="ARBA00022840"/>
    </source>
</evidence>
<dbReference type="InterPro" id="IPR029047">
    <property type="entry name" value="HSP70_peptide-bd_sf"/>
</dbReference>
<proteinExistence type="inferred from homology"/>
<dbReference type="Gene3D" id="2.60.34.10">
    <property type="entry name" value="Substrate Binding Domain Of DNAk, Chain A, domain 1"/>
    <property type="match status" value="1"/>
</dbReference>
<dbReference type="GO" id="GO:0140662">
    <property type="term" value="F:ATP-dependent protein folding chaperone"/>
    <property type="evidence" value="ECO:0007669"/>
    <property type="project" value="InterPro"/>
</dbReference>
<dbReference type="SUPFAM" id="SSF53067">
    <property type="entry name" value="Actin-like ATPase domain"/>
    <property type="match status" value="2"/>
</dbReference>
<dbReference type="InParanoid" id="A0A6P7F0L6"/>
<dbReference type="SUPFAM" id="SSF100920">
    <property type="entry name" value="Heat shock protein 70kD (HSP70), peptide-binding domain"/>
    <property type="match status" value="1"/>
</dbReference>
<gene>
    <name evidence="4" type="primary">LOC114324778</name>
</gene>
<dbReference type="Gene3D" id="3.90.640.10">
    <property type="entry name" value="Actin, Chain A, domain 4"/>
    <property type="match status" value="1"/>
</dbReference>
<comment type="similarity">
    <text evidence="1">Belongs to the heat shock protein 70 family.</text>
</comment>
<dbReference type="PRINTS" id="PR00301">
    <property type="entry name" value="HEATSHOCK70"/>
</dbReference>
<organism evidence="4">
    <name type="scientific">Diabrotica virgifera virgifera</name>
    <name type="common">western corn rootworm</name>
    <dbReference type="NCBI Taxonomy" id="50390"/>
    <lineage>
        <taxon>Eukaryota</taxon>
        <taxon>Metazoa</taxon>
        <taxon>Ecdysozoa</taxon>
        <taxon>Arthropoda</taxon>
        <taxon>Hexapoda</taxon>
        <taxon>Insecta</taxon>
        <taxon>Pterygota</taxon>
        <taxon>Neoptera</taxon>
        <taxon>Endopterygota</taxon>
        <taxon>Coleoptera</taxon>
        <taxon>Polyphaga</taxon>
        <taxon>Cucujiformia</taxon>
        <taxon>Chrysomeloidea</taxon>
        <taxon>Chrysomelidae</taxon>
        <taxon>Galerucinae</taxon>
        <taxon>Diabroticina</taxon>
        <taxon>Diabroticites</taxon>
        <taxon>Diabrotica</taxon>
    </lineage>
</organism>
<keyword evidence="3" id="KW-0067">ATP-binding</keyword>
<evidence type="ECO:0000256" key="2">
    <source>
        <dbReference type="ARBA" id="ARBA00022741"/>
    </source>
</evidence>
<dbReference type="KEGG" id="dvv:114324778"/>
<name>A0A6P7F0L6_DIAVI</name>
<dbReference type="RefSeq" id="XP_028128422.1">
    <property type="nucleotide sequence ID" value="XM_028272621.1"/>
</dbReference>
<sequence length="447" mass="50316">MIYSANFCIMSDVFKSVFDDDPIGIDLGTTFSCIAVYGNGKAEIIPDKNGDRLVPSVVFYDPENRDRILVGKAAEDEGPRCIGNCIRDSKRIIGRKCDDCFVQEYISRKYVQYKLEKGLYEKTAFKIKINNKSVTKTPEEVSAEILKHLKEMAESFLGKKIFKVVISIPANFSNAQKKATQKAVDLAGLSLIRFISEPSAAGVHYFGNMYVQGNIMVFDWGGGTLDVSLVSVNNKAFEVQSVYGDTSLGGRDFDNQLFQHFHKKRIKKERSINKLMKACIKLKKKLSSDVVATMFVDGYDNCEDYKITLTKKQFENINKNLLDRAMNVVITALDQACFKMTEINRVLLVGGTTRIPKIKERIKQFFNNVDFTTDLNPDEAVAAGASLQAFRYKYDQGGVESSRISEVTPLSLGLERLRSLMTFYIPRNSRLPITKTNTLITVNNNQT</sequence>
<accession>A0A6P7F0L6</accession>
<dbReference type="InterPro" id="IPR043129">
    <property type="entry name" value="ATPase_NBD"/>
</dbReference>
<evidence type="ECO:0000313" key="4">
    <source>
        <dbReference type="RefSeq" id="XP_028128422.1"/>
    </source>
</evidence>
<dbReference type="AlphaFoldDB" id="A0A6P7F0L6"/>
<dbReference type="PANTHER" id="PTHR19375">
    <property type="entry name" value="HEAT SHOCK PROTEIN 70KDA"/>
    <property type="match status" value="1"/>
</dbReference>
<dbReference type="Gene3D" id="3.30.420.40">
    <property type="match status" value="2"/>
</dbReference>
<keyword evidence="2" id="KW-0547">Nucleotide-binding</keyword>
<dbReference type="PROSITE" id="PS00297">
    <property type="entry name" value="HSP70_1"/>
    <property type="match status" value="1"/>
</dbReference>
<dbReference type="PROSITE" id="PS01036">
    <property type="entry name" value="HSP70_3"/>
    <property type="match status" value="1"/>
</dbReference>
<reference evidence="4" key="1">
    <citation type="submission" date="2025-08" db="UniProtKB">
        <authorList>
            <consortium name="RefSeq"/>
        </authorList>
    </citation>
    <scope>IDENTIFICATION</scope>
    <source>
        <tissue evidence="4">Whole insect</tissue>
    </source>
</reference>
<dbReference type="InterPro" id="IPR013126">
    <property type="entry name" value="Hsp_70_fam"/>
</dbReference>
<evidence type="ECO:0000256" key="1">
    <source>
        <dbReference type="ARBA" id="ARBA00007381"/>
    </source>
</evidence>
<dbReference type="OrthoDB" id="6718630at2759"/>
<dbReference type="InterPro" id="IPR018181">
    <property type="entry name" value="Heat_shock_70_CS"/>
</dbReference>
<dbReference type="GO" id="GO:0005524">
    <property type="term" value="F:ATP binding"/>
    <property type="evidence" value="ECO:0007669"/>
    <property type="project" value="UniProtKB-KW"/>
</dbReference>